<organism evidence="2 3">
    <name type="scientific">Frateuria terrea</name>
    <dbReference type="NCBI Taxonomy" id="529704"/>
    <lineage>
        <taxon>Bacteria</taxon>
        <taxon>Pseudomonadati</taxon>
        <taxon>Pseudomonadota</taxon>
        <taxon>Gammaproteobacteria</taxon>
        <taxon>Lysobacterales</taxon>
        <taxon>Rhodanobacteraceae</taxon>
        <taxon>Frateuria</taxon>
    </lineage>
</organism>
<evidence type="ECO:0000256" key="1">
    <source>
        <dbReference type="SAM" id="SignalP"/>
    </source>
</evidence>
<dbReference type="AlphaFoldDB" id="A0A1H6ZCI9"/>
<evidence type="ECO:0000313" key="2">
    <source>
        <dbReference type="EMBL" id="SEJ51293.1"/>
    </source>
</evidence>
<evidence type="ECO:0008006" key="4">
    <source>
        <dbReference type="Google" id="ProtNLM"/>
    </source>
</evidence>
<keyword evidence="3" id="KW-1185">Reference proteome</keyword>
<name>A0A1H6ZCI9_9GAMM</name>
<reference evidence="2 3" key="1">
    <citation type="submission" date="2016-10" db="EMBL/GenBank/DDBJ databases">
        <authorList>
            <person name="de Groot N.N."/>
        </authorList>
    </citation>
    <scope>NUCLEOTIDE SEQUENCE [LARGE SCALE GENOMIC DNA]</scope>
    <source>
        <strain evidence="2 3">DSM 26515</strain>
    </source>
</reference>
<evidence type="ECO:0000313" key="3">
    <source>
        <dbReference type="Proteomes" id="UP000199420"/>
    </source>
</evidence>
<proteinExistence type="predicted"/>
<gene>
    <name evidence="2" type="ORF">SAMN04487997_0060</name>
</gene>
<sequence length="137" mass="14988">MKHCCALVASGIVTSLLAACGGITRGQPIDHDRLASFRPGVTTAAEVERSLGPPLEVTREPGGDTYLKYLYATERLSKYAQIPVVSEFSRRGHAVYNGDTVYLHFDAQGRLLDTKEYTQHFDSRDPLPNGPIAAESH</sequence>
<keyword evidence="1" id="KW-0732">Signal</keyword>
<dbReference type="Proteomes" id="UP000199420">
    <property type="component" value="Unassembled WGS sequence"/>
</dbReference>
<feature type="signal peptide" evidence="1">
    <location>
        <begin position="1"/>
        <end position="18"/>
    </location>
</feature>
<accession>A0A1H6ZCI9</accession>
<dbReference type="PROSITE" id="PS51257">
    <property type="entry name" value="PROKAR_LIPOPROTEIN"/>
    <property type="match status" value="1"/>
</dbReference>
<dbReference type="EMBL" id="FNYC01000010">
    <property type="protein sequence ID" value="SEJ51293.1"/>
    <property type="molecule type" value="Genomic_DNA"/>
</dbReference>
<dbReference type="RefSeq" id="WP_091340384.1">
    <property type="nucleotide sequence ID" value="NZ_FNYC01000010.1"/>
</dbReference>
<protein>
    <recommendedName>
        <fullName evidence="4">SmpA / OmlA family protein</fullName>
    </recommendedName>
</protein>
<feature type="chain" id="PRO_5011553502" description="SmpA / OmlA family protein" evidence="1">
    <location>
        <begin position="19"/>
        <end position="137"/>
    </location>
</feature>